<dbReference type="GO" id="GO:0007165">
    <property type="term" value="P:signal transduction"/>
    <property type="evidence" value="ECO:0007669"/>
    <property type="project" value="UniProtKB-KW"/>
</dbReference>
<feature type="transmembrane region" description="Helical" evidence="6">
    <location>
        <begin position="198"/>
        <end position="221"/>
    </location>
</feature>
<dbReference type="RefSeq" id="WP_121194192.1">
    <property type="nucleotide sequence ID" value="NZ_RBWV01000013.1"/>
</dbReference>
<dbReference type="PROSITE" id="PS50111">
    <property type="entry name" value="CHEMOTAXIS_TRANSDUC_2"/>
    <property type="match status" value="1"/>
</dbReference>
<feature type="domain" description="HAMP" evidence="8">
    <location>
        <begin position="219"/>
        <end position="271"/>
    </location>
</feature>
<dbReference type="InterPro" id="IPR004090">
    <property type="entry name" value="Chemotax_Me-accpt_rcpt"/>
</dbReference>
<dbReference type="SMART" id="SM00304">
    <property type="entry name" value="HAMP"/>
    <property type="match status" value="3"/>
</dbReference>
<dbReference type="GO" id="GO:0006935">
    <property type="term" value="P:chemotaxis"/>
    <property type="evidence" value="ECO:0007669"/>
    <property type="project" value="InterPro"/>
</dbReference>
<dbReference type="GO" id="GO:0004888">
    <property type="term" value="F:transmembrane signaling receptor activity"/>
    <property type="evidence" value="ECO:0007669"/>
    <property type="project" value="InterPro"/>
</dbReference>
<dbReference type="Proteomes" id="UP000281955">
    <property type="component" value="Unassembled WGS sequence"/>
</dbReference>
<dbReference type="PANTHER" id="PTHR32089">
    <property type="entry name" value="METHYL-ACCEPTING CHEMOTAXIS PROTEIN MCPB"/>
    <property type="match status" value="1"/>
</dbReference>
<dbReference type="InParanoid" id="A0A420XN23"/>
<dbReference type="PRINTS" id="PR00260">
    <property type="entry name" value="CHEMTRNSDUCR"/>
</dbReference>
<evidence type="ECO:0000256" key="2">
    <source>
        <dbReference type="ARBA" id="ARBA00022989"/>
    </source>
</evidence>
<keyword evidence="3 5" id="KW-0807">Transducer</keyword>
<organism evidence="9 10">
    <name type="scientific">Motilibacter peucedani</name>
    <dbReference type="NCBI Taxonomy" id="598650"/>
    <lineage>
        <taxon>Bacteria</taxon>
        <taxon>Bacillati</taxon>
        <taxon>Actinomycetota</taxon>
        <taxon>Actinomycetes</taxon>
        <taxon>Motilibacterales</taxon>
        <taxon>Motilibacteraceae</taxon>
        <taxon>Motilibacter</taxon>
    </lineage>
</organism>
<comment type="caution">
    <text evidence="9">The sequence shown here is derived from an EMBL/GenBank/DDBJ whole genome shotgun (WGS) entry which is preliminary data.</text>
</comment>
<keyword evidence="10" id="KW-1185">Reference proteome</keyword>
<evidence type="ECO:0000259" key="7">
    <source>
        <dbReference type="PROSITE" id="PS50111"/>
    </source>
</evidence>
<evidence type="ECO:0000256" key="6">
    <source>
        <dbReference type="SAM" id="Phobius"/>
    </source>
</evidence>
<name>A0A420XN23_9ACTN</name>
<evidence type="ECO:0000313" key="9">
    <source>
        <dbReference type="EMBL" id="RKS72684.1"/>
    </source>
</evidence>
<dbReference type="SUPFAM" id="SSF58104">
    <property type="entry name" value="Methyl-accepting chemotaxis protein (MCP) signaling domain"/>
    <property type="match status" value="1"/>
</dbReference>
<feature type="domain" description="Methyl-accepting transducer" evidence="7">
    <location>
        <begin position="276"/>
        <end position="519"/>
    </location>
</feature>
<dbReference type="OrthoDB" id="1115140at2"/>
<keyword evidence="2 6" id="KW-1133">Transmembrane helix</keyword>
<dbReference type="CDD" id="cd06225">
    <property type="entry name" value="HAMP"/>
    <property type="match status" value="1"/>
</dbReference>
<dbReference type="Pfam" id="PF00015">
    <property type="entry name" value="MCPsignal"/>
    <property type="match status" value="1"/>
</dbReference>
<dbReference type="InterPro" id="IPR004089">
    <property type="entry name" value="MCPsignal_dom"/>
</dbReference>
<dbReference type="PANTHER" id="PTHR32089:SF112">
    <property type="entry name" value="LYSOZYME-LIKE PROTEIN-RELATED"/>
    <property type="match status" value="1"/>
</dbReference>
<evidence type="ECO:0000259" key="8">
    <source>
        <dbReference type="PROSITE" id="PS50885"/>
    </source>
</evidence>
<evidence type="ECO:0000256" key="4">
    <source>
        <dbReference type="ARBA" id="ARBA00029447"/>
    </source>
</evidence>
<accession>A0A420XN23</accession>
<dbReference type="SMART" id="SM00283">
    <property type="entry name" value="MA"/>
    <property type="match status" value="1"/>
</dbReference>
<reference evidence="9 10" key="1">
    <citation type="submission" date="2018-10" db="EMBL/GenBank/DDBJ databases">
        <title>Genomic Encyclopedia of Archaeal and Bacterial Type Strains, Phase II (KMG-II): from individual species to whole genera.</title>
        <authorList>
            <person name="Goeker M."/>
        </authorList>
    </citation>
    <scope>NUCLEOTIDE SEQUENCE [LARGE SCALE GENOMIC DNA]</scope>
    <source>
        <strain evidence="9 10">RP-AC37</strain>
    </source>
</reference>
<keyword evidence="6" id="KW-0472">Membrane</keyword>
<dbReference type="AlphaFoldDB" id="A0A420XN23"/>
<dbReference type="Pfam" id="PF00672">
    <property type="entry name" value="HAMP"/>
    <property type="match status" value="1"/>
</dbReference>
<evidence type="ECO:0000256" key="5">
    <source>
        <dbReference type="PROSITE-ProRule" id="PRU00284"/>
    </source>
</evidence>
<proteinExistence type="inferred from homology"/>
<dbReference type="Gene3D" id="1.10.287.950">
    <property type="entry name" value="Methyl-accepting chemotaxis protein"/>
    <property type="match status" value="1"/>
</dbReference>
<dbReference type="InterPro" id="IPR003660">
    <property type="entry name" value="HAMP_dom"/>
</dbReference>
<keyword evidence="1 6" id="KW-0812">Transmembrane</keyword>
<dbReference type="GO" id="GO:0016020">
    <property type="term" value="C:membrane"/>
    <property type="evidence" value="ECO:0007669"/>
    <property type="project" value="InterPro"/>
</dbReference>
<evidence type="ECO:0000313" key="10">
    <source>
        <dbReference type="Proteomes" id="UP000281955"/>
    </source>
</evidence>
<comment type="similarity">
    <text evidence="4">Belongs to the methyl-accepting chemotaxis (MCP) protein family.</text>
</comment>
<gene>
    <name evidence="9" type="ORF">CLV35_2933</name>
</gene>
<dbReference type="EMBL" id="RBWV01000013">
    <property type="protein sequence ID" value="RKS72684.1"/>
    <property type="molecule type" value="Genomic_DNA"/>
</dbReference>
<evidence type="ECO:0000256" key="3">
    <source>
        <dbReference type="ARBA" id="ARBA00023224"/>
    </source>
</evidence>
<dbReference type="PROSITE" id="PS50885">
    <property type="entry name" value="HAMP"/>
    <property type="match status" value="1"/>
</dbReference>
<protein>
    <submittedName>
        <fullName evidence="9">Methyl-accepting chemotaxis protein</fullName>
    </submittedName>
</protein>
<sequence length="534" mass="55610">MGTTPAPLPSRLAGSFLDRPVRVKLVALVVASLLALASCVAVTAKTNRTAAQTSEQLRNLNSAAALVLQLDRLASELKVDGLQAIVRPDPAAQVQVLQDQITRTNTTLDQLTAAELPKAQKAGVQTLKDVYTDYEGVITRFVKNAGADPETARLSWEQIDVDNYLVSAVLKNNRDSFSKAVAHAEKAAAAQRSSATHLLWFVVVLAAFVVCLIAYVVVVSITRPLRKVRASLEAMAKGDLTVSADVPHQDEMGQMARALDQALAGIREVVGSVSGSAHAVAAAAEEMSSTAAAMSSSVNESGEQARRVSDSAAEVSSNVQTVATGAEEMRVSIDEIAHNTNEAARVASQAVQLAESTTAQIGKLGASSTEIATVVKVITTIAEQTNLLALNATIEAARAGESGKGFAVVANEVKELAQETARATEDIAKRVMAIQSDTEGAVSAIGEISAVISQINDFQTTIASAVEEQTATTAEMNRSVAAAAAGAAGIADNIAGLADASHVTTAGVAQSKEAVSELSTMAHELQTMVSHFRY</sequence>
<evidence type="ECO:0000256" key="1">
    <source>
        <dbReference type="ARBA" id="ARBA00022692"/>
    </source>
</evidence>